<evidence type="ECO:0000256" key="3">
    <source>
        <dbReference type="RuleBase" id="RU003345"/>
    </source>
</evidence>
<gene>
    <name evidence="5" type="ORF">GCM10008119_01600</name>
</gene>
<feature type="domain" description="Aldehyde dehydrogenase" evidence="4">
    <location>
        <begin position="2"/>
        <end position="448"/>
    </location>
</feature>
<dbReference type="InterPro" id="IPR029510">
    <property type="entry name" value="Ald_DH_CS_GLU"/>
</dbReference>
<proteinExistence type="inferred from homology"/>
<name>A0ABQ2BBQ5_9SPHI</name>
<keyword evidence="6" id="KW-1185">Reference proteome</keyword>
<evidence type="ECO:0000256" key="2">
    <source>
        <dbReference type="PROSITE-ProRule" id="PRU10007"/>
    </source>
</evidence>
<dbReference type="EMBL" id="BMDJ01000001">
    <property type="protein sequence ID" value="GGI22229.1"/>
    <property type="molecule type" value="Genomic_DNA"/>
</dbReference>
<dbReference type="InterPro" id="IPR016162">
    <property type="entry name" value="Ald_DH_N"/>
</dbReference>
<dbReference type="PANTHER" id="PTHR11699">
    <property type="entry name" value="ALDEHYDE DEHYDROGENASE-RELATED"/>
    <property type="match status" value="1"/>
</dbReference>
<comment type="caution">
    <text evidence="5">The sequence shown here is derived from an EMBL/GenBank/DDBJ whole genome shotgun (WGS) entry which is preliminary data.</text>
</comment>
<reference evidence="6" key="1">
    <citation type="journal article" date="2019" name="Int. J. Syst. Evol. Microbiol.">
        <title>The Global Catalogue of Microorganisms (GCM) 10K type strain sequencing project: providing services to taxonomists for standard genome sequencing and annotation.</title>
        <authorList>
            <consortium name="The Broad Institute Genomics Platform"/>
            <consortium name="The Broad Institute Genome Sequencing Center for Infectious Disease"/>
            <person name="Wu L."/>
            <person name="Ma J."/>
        </authorList>
    </citation>
    <scope>NUCLEOTIDE SEQUENCE [LARGE SCALE GENOMIC DNA]</scope>
    <source>
        <strain evidence="6">CCM 8939</strain>
    </source>
</reference>
<sequence length="454" mass="50064">MKIINPATEEIISTLEEDNQASLQSKFQTLKKAQPNWAKCSLQERISILSTFSNIMKTEIEGCALILTNEVGKPLQQSRNEINGARARIKWMLDNAEKYLADEMMVEEPGLKEIIKYEPLGVVCNISAWNYPYLVGVNVFIPALLSGNTVMYKPSEYATLTGLQIEKLLKKAGVPEDVFNVAIGAKETGTALLDINFDGYFFTGSYKTGKFIYEKVASKMVPCQLELGGKDPLYIAEDVAEVTNAAISTADGAFYNNGQSCCSVERIYVHEKNYEDYLTAFVNEVQSWKSGLPTVDGVYLGSLTRKEQIAVLENQVKDALNKGAKLLTGGKSGNGKGYFFEPTVLTNVTNDMLVMQEESFGPIIGIMKVKDDEEALKMMQDTDYGLTASVYTANQARAEKILSQLDSGSGYWNCCDRVSAALPWSGRKYSGIGSTLSHQGLRAFTKPKGYHLKG</sequence>
<evidence type="ECO:0000313" key="5">
    <source>
        <dbReference type="EMBL" id="GGI22229.1"/>
    </source>
</evidence>
<dbReference type="Gene3D" id="3.40.309.10">
    <property type="entry name" value="Aldehyde Dehydrogenase, Chain A, domain 2"/>
    <property type="match status" value="1"/>
</dbReference>
<organism evidence="5 6">
    <name type="scientific">Pedobacter mendelii</name>
    <dbReference type="NCBI Taxonomy" id="1908240"/>
    <lineage>
        <taxon>Bacteria</taxon>
        <taxon>Pseudomonadati</taxon>
        <taxon>Bacteroidota</taxon>
        <taxon>Sphingobacteriia</taxon>
        <taxon>Sphingobacteriales</taxon>
        <taxon>Sphingobacteriaceae</taxon>
        <taxon>Pedobacter</taxon>
    </lineage>
</organism>
<dbReference type="SUPFAM" id="SSF53720">
    <property type="entry name" value="ALDH-like"/>
    <property type="match status" value="1"/>
</dbReference>
<keyword evidence="1 3" id="KW-0560">Oxidoreductase</keyword>
<dbReference type="Gene3D" id="3.40.605.10">
    <property type="entry name" value="Aldehyde Dehydrogenase, Chain A, domain 1"/>
    <property type="match status" value="1"/>
</dbReference>
<dbReference type="InterPro" id="IPR015590">
    <property type="entry name" value="Aldehyde_DH_dom"/>
</dbReference>
<dbReference type="Pfam" id="PF00171">
    <property type="entry name" value="Aldedh"/>
    <property type="match status" value="1"/>
</dbReference>
<dbReference type="Proteomes" id="UP000645390">
    <property type="component" value="Unassembled WGS sequence"/>
</dbReference>
<evidence type="ECO:0000313" key="6">
    <source>
        <dbReference type="Proteomes" id="UP000645390"/>
    </source>
</evidence>
<feature type="active site" evidence="2">
    <location>
        <position position="226"/>
    </location>
</feature>
<evidence type="ECO:0000256" key="1">
    <source>
        <dbReference type="ARBA" id="ARBA00023002"/>
    </source>
</evidence>
<protein>
    <submittedName>
        <fullName evidence="5">Aldehyde dehydrogenase</fullName>
    </submittedName>
</protein>
<dbReference type="PROSITE" id="PS00687">
    <property type="entry name" value="ALDEHYDE_DEHYDR_GLU"/>
    <property type="match status" value="1"/>
</dbReference>
<dbReference type="CDD" id="cd07102">
    <property type="entry name" value="ALDH_EDX86601"/>
    <property type="match status" value="1"/>
</dbReference>
<dbReference type="InterPro" id="IPR016163">
    <property type="entry name" value="Ald_DH_C"/>
</dbReference>
<evidence type="ECO:0000259" key="4">
    <source>
        <dbReference type="Pfam" id="PF00171"/>
    </source>
</evidence>
<dbReference type="InterPro" id="IPR016161">
    <property type="entry name" value="Ald_DH/histidinol_DH"/>
</dbReference>
<comment type="similarity">
    <text evidence="3">Belongs to the aldehyde dehydrogenase family.</text>
</comment>
<dbReference type="RefSeq" id="WP_188411358.1">
    <property type="nucleotide sequence ID" value="NZ_BMDJ01000001.1"/>
</dbReference>
<accession>A0ABQ2BBQ5</accession>